<evidence type="ECO:0000256" key="7">
    <source>
        <dbReference type="ARBA" id="ARBA00023098"/>
    </source>
</evidence>
<feature type="binding site" evidence="12">
    <location>
        <position position="13"/>
    </location>
    <ligand>
        <name>NAD(+)</name>
        <dbReference type="ChEBI" id="CHEBI:57540"/>
    </ligand>
</feature>
<feature type="binding site" evidence="12">
    <location>
        <position position="40"/>
    </location>
    <ligand>
        <name>NAD(+)</name>
        <dbReference type="ChEBI" id="CHEBI:57540"/>
    </ligand>
</feature>
<feature type="binding site" evidence="12">
    <location>
        <begin position="192"/>
        <end position="196"/>
    </location>
    <ligand>
        <name>NAD(+)</name>
        <dbReference type="ChEBI" id="CHEBI:57540"/>
    </ligand>
</feature>
<dbReference type="InterPro" id="IPR036291">
    <property type="entry name" value="NAD(P)-bd_dom_sf"/>
</dbReference>
<keyword evidence="8 9" id="KW-0275">Fatty acid biosynthesis</keyword>
<dbReference type="AlphaFoldDB" id="A0A1I4RUS6"/>
<keyword evidence="4" id="KW-0276">Fatty acid metabolism</keyword>
<dbReference type="PANTHER" id="PTHR43159">
    <property type="entry name" value="ENOYL-[ACYL-CARRIER-PROTEIN] REDUCTASE"/>
    <property type="match status" value="1"/>
</dbReference>
<dbReference type="InterPro" id="IPR002347">
    <property type="entry name" value="SDR_fam"/>
</dbReference>
<evidence type="ECO:0000313" key="13">
    <source>
        <dbReference type="EMBL" id="SFM55834.1"/>
    </source>
</evidence>
<dbReference type="Proteomes" id="UP000198519">
    <property type="component" value="Unassembled WGS sequence"/>
</dbReference>
<evidence type="ECO:0000256" key="9">
    <source>
        <dbReference type="PIRNR" id="PIRNR000094"/>
    </source>
</evidence>
<dbReference type="FunFam" id="1.10.8.400:FF:000001">
    <property type="entry name" value="Enoyl-[acyl-carrier-protein] reductase [NADH]"/>
    <property type="match status" value="1"/>
</dbReference>
<reference evidence="14" key="1">
    <citation type="submission" date="2016-10" db="EMBL/GenBank/DDBJ databases">
        <authorList>
            <person name="Varghese N."/>
            <person name="Submissions S."/>
        </authorList>
    </citation>
    <scope>NUCLEOTIDE SEQUENCE [LARGE SCALE GENOMIC DNA]</scope>
    <source>
        <strain evidence="14">CGMCC 1.7061</strain>
    </source>
</reference>
<dbReference type="STRING" id="488535.SAMN04487963_2954"/>
<dbReference type="RefSeq" id="WP_092023962.1">
    <property type="nucleotide sequence ID" value="NZ_FOUE01000004.1"/>
</dbReference>
<dbReference type="OrthoDB" id="9809287at2"/>
<feature type="active site" description="Proton acceptor" evidence="10">
    <location>
        <position position="156"/>
    </location>
</feature>
<keyword evidence="14" id="KW-1185">Reference proteome</keyword>
<evidence type="ECO:0000256" key="12">
    <source>
        <dbReference type="PIRSR" id="PIRSR000094-3"/>
    </source>
</evidence>
<dbReference type="Pfam" id="PF13561">
    <property type="entry name" value="adh_short_C2"/>
    <property type="match status" value="1"/>
</dbReference>
<dbReference type="UniPathway" id="UPA00094"/>
<evidence type="ECO:0000256" key="2">
    <source>
        <dbReference type="ARBA" id="ARBA00009233"/>
    </source>
</evidence>
<evidence type="ECO:0000256" key="3">
    <source>
        <dbReference type="ARBA" id="ARBA00022516"/>
    </source>
</evidence>
<dbReference type="InterPro" id="IPR014358">
    <property type="entry name" value="Enoyl-ACP_Rdtase_NADH"/>
</dbReference>
<evidence type="ECO:0000256" key="8">
    <source>
        <dbReference type="ARBA" id="ARBA00023160"/>
    </source>
</evidence>
<evidence type="ECO:0000256" key="5">
    <source>
        <dbReference type="ARBA" id="ARBA00023002"/>
    </source>
</evidence>
<name>A0A1I4RUS6_9GAMM</name>
<dbReference type="EMBL" id="FOUE01000004">
    <property type="protein sequence ID" value="SFM55834.1"/>
    <property type="molecule type" value="Genomic_DNA"/>
</dbReference>
<evidence type="ECO:0000256" key="11">
    <source>
        <dbReference type="PIRSR" id="PIRSR000094-2"/>
    </source>
</evidence>
<evidence type="ECO:0000256" key="10">
    <source>
        <dbReference type="PIRSR" id="PIRSR000094-1"/>
    </source>
</evidence>
<dbReference type="GO" id="GO:0006633">
    <property type="term" value="P:fatty acid biosynthetic process"/>
    <property type="evidence" value="ECO:0007669"/>
    <property type="project" value="UniProtKB-UniPathway"/>
</dbReference>
<evidence type="ECO:0000256" key="4">
    <source>
        <dbReference type="ARBA" id="ARBA00022832"/>
    </source>
</evidence>
<keyword evidence="7" id="KW-0443">Lipid metabolism</keyword>
<organism evidence="13 14">
    <name type="scientific">Marinobacter zhejiangensis</name>
    <dbReference type="NCBI Taxonomy" id="488535"/>
    <lineage>
        <taxon>Bacteria</taxon>
        <taxon>Pseudomonadati</taxon>
        <taxon>Pseudomonadota</taxon>
        <taxon>Gammaproteobacteria</taxon>
        <taxon>Pseudomonadales</taxon>
        <taxon>Marinobacteraceae</taxon>
        <taxon>Marinobacter</taxon>
    </lineage>
</organism>
<protein>
    <recommendedName>
        <fullName evidence="9">Enoyl-[acyl-carrier-protein] reductase [NADH]</fullName>
        <ecNumber evidence="9">1.3.1.9</ecNumber>
    </recommendedName>
</protein>
<dbReference type="SUPFAM" id="SSF51735">
    <property type="entry name" value="NAD(P)-binding Rossmann-fold domains"/>
    <property type="match status" value="1"/>
</dbReference>
<feature type="binding site" evidence="12">
    <location>
        <position position="92"/>
    </location>
    <ligand>
        <name>NAD(+)</name>
        <dbReference type="ChEBI" id="CHEBI:57540"/>
    </ligand>
</feature>
<accession>A0A1I4RUS6</accession>
<dbReference type="Gene3D" id="1.10.8.400">
    <property type="entry name" value="Enoyl acyl carrier protein reductase"/>
    <property type="match status" value="1"/>
</dbReference>
<feature type="binding site" evidence="12">
    <location>
        <begin position="64"/>
        <end position="65"/>
    </location>
    <ligand>
        <name>NAD(+)</name>
        <dbReference type="ChEBI" id="CHEBI:57540"/>
    </ligand>
</feature>
<dbReference type="CDD" id="cd05372">
    <property type="entry name" value="ENR_SDR"/>
    <property type="match status" value="1"/>
</dbReference>
<comment type="pathway">
    <text evidence="1">Lipid metabolism; fatty acid biosynthesis.</text>
</comment>
<keyword evidence="6 9" id="KW-0520">NAD</keyword>
<dbReference type="PANTHER" id="PTHR43159:SF2">
    <property type="entry name" value="ENOYL-[ACYL-CARRIER-PROTEIN] REDUCTASE [NADH], CHLOROPLASTIC"/>
    <property type="match status" value="1"/>
</dbReference>
<dbReference type="EC" id="1.3.1.9" evidence="9"/>
<dbReference type="PRINTS" id="PR00081">
    <property type="entry name" value="GDHRDH"/>
</dbReference>
<evidence type="ECO:0000256" key="1">
    <source>
        <dbReference type="ARBA" id="ARBA00005194"/>
    </source>
</evidence>
<evidence type="ECO:0000256" key="6">
    <source>
        <dbReference type="ARBA" id="ARBA00023027"/>
    </source>
</evidence>
<keyword evidence="5 9" id="KW-0560">Oxidoreductase</keyword>
<feature type="active site" description="Proton acceptor" evidence="10">
    <location>
        <position position="146"/>
    </location>
</feature>
<keyword evidence="3 9" id="KW-0444">Lipid biosynthesis</keyword>
<feature type="binding site" evidence="12">
    <location>
        <position position="163"/>
    </location>
    <ligand>
        <name>NAD(+)</name>
        <dbReference type="ChEBI" id="CHEBI:57540"/>
    </ligand>
</feature>
<sequence length="261" mass="27779">MGILSGKKALIVGVASKHSIAAGIAEAFYQQGAELAFTYQNDKLKSRVEQFAEGWGSSLTFPCDVASDEEIENVFKAIGEHWDKIDIIVHSVGFAPAHELDGNYVDVTTRDGFRIAHDISSYSFVALAKGARQMLSDNSSLLTLSYLGAEKVLPNYNVMGLAKASLEANVRFMASSLGQDGVRVNGISAGPIKTLAASGIKSFRRMLAENAKRAPLGRNVTQEEVGNAAAFLCSDLASGVTGEIMHVDAGFNVTAMGQLDD</sequence>
<comment type="catalytic activity">
    <reaction evidence="9">
        <text>a 2,3-saturated acyl-[ACP] + NAD(+) = a (2E)-enoyl-[ACP] + NADH + H(+)</text>
        <dbReference type="Rhea" id="RHEA:10240"/>
        <dbReference type="Rhea" id="RHEA-COMP:9925"/>
        <dbReference type="Rhea" id="RHEA-COMP:9926"/>
        <dbReference type="ChEBI" id="CHEBI:15378"/>
        <dbReference type="ChEBI" id="CHEBI:57540"/>
        <dbReference type="ChEBI" id="CHEBI:57945"/>
        <dbReference type="ChEBI" id="CHEBI:78784"/>
        <dbReference type="ChEBI" id="CHEBI:78785"/>
        <dbReference type="EC" id="1.3.1.9"/>
    </reaction>
</comment>
<dbReference type="FunFam" id="3.40.50.720:FF:000054">
    <property type="entry name" value="Enoyl-[acyl-carrier-protein] reductase [NADH]"/>
    <property type="match status" value="1"/>
</dbReference>
<comment type="similarity">
    <text evidence="2 9">Belongs to the short-chain dehydrogenases/reductases (SDR) family. FabI subfamily.</text>
</comment>
<proteinExistence type="inferred from homology"/>
<dbReference type="GO" id="GO:0004318">
    <property type="term" value="F:enoyl-[acyl-carrier-protein] reductase (NADH) activity"/>
    <property type="evidence" value="ECO:0007669"/>
    <property type="project" value="UniProtKB-EC"/>
</dbReference>
<feature type="binding site" evidence="12">
    <location>
        <begin position="19"/>
        <end position="20"/>
    </location>
    <ligand>
        <name>NAD(+)</name>
        <dbReference type="ChEBI" id="CHEBI:57540"/>
    </ligand>
</feature>
<dbReference type="Gene3D" id="3.40.50.720">
    <property type="entry name" value="NAD(P)-binding Rossmann-like Domain"/>
    <property type="match status" value="1"/>
</dbReference>
<dbReference type="PIRSF" id="PIRSF000094">
    <property type="entry name" value="Enoyl-ACP_rdct"/>
    <property type="match status" value="1"/>
</dbReference>
<evidence type="ECO:0000313" key="14">
    <source>
        <dbReference type="Proteomes" id="UP000198519"/>
    </source>
</evidence>
<feature type="binding site" evidence="11">
    <location>
        <position position="95"/>
    </location>
    <ligand>
        <name>substrate</name>
    </ligand>
</feature>
<gene>
    <name evidence="13" type="ORF">SAMN04487963_2954</name>
</gene>